<organism evidence="2 3">
    <name type="scientific">Trichostrongylus colubriformis</name>
    <name type="common">Black scour worm</name>
    <dbReference type="NCBI Taxonomy" id="6319"/>
    <lineage>
        <taxon>Eukaryota</taxon>
        <taxon>Metazoa</taxon>
        <taxon>Ecdysozoa</taxon>
        <taxon>Nematoda</taxon>
        <taxon>Chromadorea</taxon>
        <taxon>Rhabditida</taxon>
        <taxon>Rhabditina</taxon>
        <taxon>Rhabditomorpha</taxon>
        <taxon>Strongyloidea</taxon>
        <taxon>Trichostrongylidae</taxon>
        <taxon>Trichostrongylus</taxon>
    </lineage>
</organism>
<protein>
    <submittedName>
        <fullName evidence="2">Uncharacterized protein</fullName>
    </submittedName>
</protein>
<keyword evidence="3" id="KW-1185">Reference proteome</keyword>
<evidence type="ECO:0000256" key="1">
    <source>
        <dbReference type="SAM" id="MobiDB-lite"/>
    </source>
</evidence>
<evidence type="ECO:0000313" key="3">
    <source>
        <dbReference type="Proteomes" id="UP001331761"/>
    </source>
</evidence>
<dbReference type="EMBL" id="WIXE01015884">
    <property type="protein sequence ID" value="KAK5973117.1"/>
    <property type="molecule type" value="Genomic_DNA"/>
</dbReference>
<proteinExistence type="predicted"/>
<dbReference type="Proteomes" id="UP001331761">
    <property type="component" value="Unassembled WGS sequence"/>
</dbReference>
<sequence length="81" mass="8725">MNPLLFADTHILGIGPHSTEQLAPLVGHFEGRTTSSCSQALLSNDLSSCMMTTQLPTGDRSLTKTSLHRKTSKRTLGELGE</sequence>
<comment type="caution">
    <text evidence="2">The sequence shown here is derived from an EMBL/GenBank/DDBJ whole genome shotgun (WGS) entry which is preliminary data.</text>
</comment>
<name>A0AAN8F6E7_TRICO</name>
<gene>
    <name evidence="2" type="ORF">GCK32_020238</name>
</gene>
<dbReference type="AlphaFoldDB" id="A0AAN8F6E7"/>
<accession>A0AAN8F6E7</accession>
<feature type="region of interest" description="Disordered" evidence="1">
    <location>
        <begin position="57"/>
        <end position="81"/>
    </location>
</feature>
<reference evidence="2 3" key="1">
    <citation type="submission" date="2019-10" db="EMBL/GenBank/DDBJ databases">
        <title>Assembly and Annotation for the nematode Trichostrongylus colubriformis.</title>
        <authorList>
            <person name="Martin J."/>
        </authorList>
    </citation>
    <scope>NUCLEOTIDE SEQUENCE [LARGE SCALE GENOMIC DNA]</scope>
    <source>
        <strain evidence="2">G859</strain>
        <tissue evidence="2">Whole worm</tissue>
    </source>
</reference>
<evidence type="ECO:0000313" key="2">
    <source>
        <dbReference type="EMBL" id="KAK5973117.1"/>
    </source>
</evidence>